<dbReference type="EMBL" id="CP033152">
    <property type="protein sequence ID" value="AYO43745.1"/>
    <property type="molecule type" value="Genomic_DNA"/>
</dbReference>
<dbReference type="AlphaFoldDB" id="A0A3G2S6M5"/>
<dbReference type="GO" id="GO:0006886">
    <property type="term" value="P:intracellular protein transport"/>
    <property type="evidence" value="ECO:0007669"/>
    <property type="project" value="TreeGrafter"/>
</dbReference>
<keyword evidence="4" id="KW-1185">Reference proteome</keyword>
<feature type="region of interest" description="Disordered" evidence="1">
    <location>
        <begin position="186"/>
        <end position="231"/>
    </location>
</feature>
<feature type="compositionally biased region" description="Low complexity" evidence="1">
    <location>
        <begin position="199"/>
        <end position="209"/>
    </location>
</feature>
<organism evidence="3 4">
    <name type="scientific">Malassezia restricta (strain ATCC 96810 / NBRC 103918 / CBS 7877)</name>
    <name type="common">Seborrheic dermatitis infection agent</name>
    <dbReference type="NCBI Taxonomy" id="425264"/>
    <lineage>
        <taxon>Eukaryota</taxon>
        <taxon>Fungi</taxon>
        <taxon>Dikarya</taxon>
        <taxon>Basidiomycota</taxon>
        <taxon>Ustilaginomycotina</taxon>
        <taxon>Malasseziomycetes</taxon>
        <taxon>Malasseziales</taxon>
        <taxon>Malasseziaceae</taxon>
        <taxon>Malassezia</taxon>
    </lineage>
</organism>
<dbReference type="SMART" id="SM00166">
    <property type="entry name" value="UBX"/>
    <property type="match status" value="1"/>
</dbReference>
<evidence type="ECO:0000313" key="3">
    <source>
        <dbReference type="EMBL" id="AYO43745.1"/>
    </source>
</evidence>
<dbReference type="CDD" id="cd01767">
    <property type="entry name" value="UBX"/>
    <property type="match status" value="1"/>
</dbReference>
<name>A0A3G2S6M5_MALR7</name>
<evidence type="ECO:0000256" key="1">
    <source>
        <dbReference type="SAM" id="MobiDB-lite"/>
    </source>
</evidence>
<dbReference type="VEuPathDB" id="FungiDB:DNF11_2795"/>
<evidence type="ECO:0000313" key="4">
    <source>
        <dbReference type="Proteomes" id="UP000269793"/>
    </source>
</evidence>
<dbReference type="InterPro" id="IPR001012">
    <property type="entry name" value="UBX_dom"/>
</dbReference>
<evidence type="ECO:0000259" key="2">
    <source>
        <dbReference type="PROSITE" id="PS50033"/>
    </source>
</evidence>
<dbReference type="PANTHER" id="PTHR46467">
    <property type="entry name" value="TETHER CONTAINING UBX DOMAIN FOR GLUT4"/>
    <property type="match status" value="1"/>
</dbReference>
<protein>
    <submittedName>
        <fullName evidence="3">UBX domain protein</fullName>
    </submittedName>
</protein>
<reference evidence="3 4" key="1">
    <citation type="submission" date="2018-10" db="EMBL/GenBank/DDBJ databases">
        <title>Complete genome sequence of Malassezia restricta CBS 7877.</title>
        <authorList>
            <person name="Morand S.C."/>
            <person name="Bertignac M."/>
            <person name="Iltis A."/>
            <person name="Kolder I."/>
            <person name="Pirovano W."/>
            <person name="Jourdain R."/>
            <person name="Clavaud C."/>
        </authorList>
    </citation>
    <scope>NUCLEOTIDE SEQUENCE [LARGE SCALE GENOMIC DNA]</scope>
    <source>
        <strain evidence="3 4">CBS 7877</strain>
    </source>
</reference>
<dbReference type="GO" id="GO:0005634">
    <property type="term" value="C:nucleus"/>
    <property type="evidence" value="ECO:0007669"/>
    <property type="project" value="TreeGrafter"/>
</dbReference>
<dbReference type="GO" id="GO:0005737">
    <property type="term" value="C:cytoplasm"/>
    <property type="evidence" value="ECO:0007669"/>
    <property type="project" value="TreeGrafter"/>
</dbReference>
<feature type="region of interest" description="Disordered" evidence="1">
    <location>
        <begin position="1"/>
        <end position="35"/>
    </location>
</feature>
<feature type="domain" description="UBX" evidence="2">
    <location>
        <begin position="77"/>
        <end position="157"/>
    </location>
</feature>
<dbReference type="InterPro" id="IPR029071">
    <property type="entry name" value="Ubiquitin-like_domsf"/>
</dbReference>
<dbReference type="Proteomes" id="UP000269793">
    <property type="component" value="Chromosome V"/>
</dbReference>
<accession>A0A3G2S6M5</accession>
<dbReference type="PANTHER" id="PTHR46467:SF1">
    <property type="entry name" value="TETHER CONTAINING UBX DOMAIN FOR GLUT4"/>
    <property type="match status" value="1"/>
</dbReference>
<proteinExistence type="predicted"/>
<dbReference type="PROSITE" id="PS50033">
    <property type="entry name" value="UBX"/>
    <property type="match status" value="1"/>
</dbReference>
<dbReference type="Gene3D" id="3.10.20.90">
    <property type="entry name" value="Phosphatidylinositol 3-kinase Catalytic Subunit, Chain A, domain 1"/>
    <property type="match status" value="1"/>
</dbReference>
<dbReference type="STRING" id="425264.A0A3G2S6M5"/>
<dbReference type="SUPFAM" id="SSF54236">
    <property type="entry name" value="Ubiquitin-like"/>
    <property type="match status" value="1"/>
</dbReference>
<dbReference type="Pfam" id="PF00789">
    <property type="entry name" value="UBX"/>
    <property type="match status" value="1"/>
</dbReference>
<dbReference type="OrthoDB" id="440781at2759"/>
<sequence length="231" mass="25892">MHPHLDAGTTTPIAVYRPPDRREYATPPPESDDFEPTAAELRAAFSGAIAGRHGPHAPLMTSAMREKYDREHGKSKKQYDFIRIRVRFSDRTQIERTFPHNATILDVYDAVDHVLWEEHDHGTYVLFQSPPRRNFPRTHTTDTLRSLGFAPAAVLSIQWSNPSKNAAHIPAPIKPEYAAQARDMPAPYQASTNIPSVRPSSSDAPSSDAQEARARRKFPKWFKGTGGALSR</sequence>
<gene>
    <name evidence="3" type="ORF">DNF11_2795</name>
</gene>
<dbReference type="GO" id="GO:0012506">
    <property type="term" value="C:vesicle membrane"/>
    <property type="evidence" value="ECO:0007669"/>
    <property type="project" value="TreeGrafter"/>
</dbReference>